<dbReference type="Gene3D" id="3.40.50.300">
    <property type="entry name" value="P-loop containing nucleotide triphosphate hydrolases"/>
    <property type="match status" value="1"/>
</dbReference>
<dbReference type="AlphaFoldDB" id="A0A1R4HN82"/>
<protein>
    <submittedName>
        <fullName evidence="2">Gll1843 protein</fullName>
    </submittedName>
</protein>
<dbReference type="SUPFAM" id="SSF52540">
    <property type="entry name" value="P-loop containing nucleoside triphosphate hydrolases"/>
    <property type="match status" value="1"/>
</dbReference>
<dbReference type="GO" id="GO:0016887">
    <property type="term" value="F:ATP hydrolysis activity"/>
    <property type="evidence" value="ECO:0007669"/>
    <property type="project" value="InterPro"/>
</dbReference>
<reference evidence="2 3" key="1">
    <citation type="submission" date="2017-02" db="EMBL/GenBank/DDBJ databases">
        <authorList>
            <person name="Dridi B."/>
        </authorList>
    </citation>
    <scope>NUCLEOTIDE SEQUENCE [LARGE SCALE GENOMIC DNA]</scope>
    <source>
        <strain evidence="2 3">JB380</strain>
    </source>
</reference>
<evidence type="ECO:0000259" key="1">
    <source>
        <dbReference type="Pfam" id="PF13304"/>
    </source>
</evidence>
<dbReference type="Pfam" id="PF13304">
    <property type="entry name" value="AAA_21"/>
    <property type="match status" value="1"/>
</dbReference>
<comment type="caution">
    <text evidence="2">The sequence shown here is derived from an EMBL/GenBank/DDBJ whole genome shotgun (WGS) entry which is preliminary data.</text>
</comment>
<organism evidence="2 3">
    <name type="scientific">Halomonas citrativorans</name>
    <dbReference type="NCBI Taxonomy" id="2742612"/>
    <lineage>
        <taxon>Bacteria</taxon>
        <taxon>Pseudomonadati</taxon>
        <taxon>Pseudomonadota</taxon>
        <taxon>Gammaproteobacteria</taxon>
        <taxon>Oceanospirillales</taxon>
        <taxon>Halomonadaceae</taxon>
        <taxon>Halomonas</taxon>
    </lineage>
</organism>
<evidence type="ECO:0000313" key="3">
    <source>
        <dbReference type="Proteomes" id="UP000196331"/>
    </source>
</evidence>
<dbReference type="RefSeq" id="WP_217883823.1">
    <property type="nucleotide sequence ID" value="NZ_FUKM01000003.1"/>
</dbReference>
<feature type="domain" description="ATPase AAA-type core" evidence="1">
    <location>
        <begin position="10"/>
        <end position="50"/>
    </location>
</feature>
<dbReference type="EMBL" id="FUKM01000003">
    <property type="protein sequence ID" value="SJN09001.1"/>
    <property type="molecule type" value="Genomic_DNA"/>
</dbReference>
<accession>A0A1R4HN82</accession>
<dbReference type="Proteomes" id="UP000196331">
    <property type="component" value="Unassembled WGS sequence"/>
</dbReference>
<sequence length="102" mass="11658">MYFSVIFTVLILLDEPELGLHPYAIQLLGSMLRLVSQSTQIIISTQSVSLANEFSAEDMVVVEHRKNRSTFKRLDTDSLEAWLEDYRLGDLWEKNLLEGTPA</sequence>
<proteinExistence type="predicted"/>
<name>A0A1R4HN82_9GAMM</name>
<dbReference type="GO" id="GO:0005524">
    <property type="term" value="F:ATP binding"/>
    <property type="evidence" value="ECO:0007669"/>
    <property type="project" value="InterPro"/>
</dbReference>
<gene>
    <name evidence="2" type="ORF">CZ787_00485</name>
</gene>
<dbReference type="InterPro" id="IPR027417">
    <property type="entry name" value="P-loop_NTPase"/>
</dbReference>
<evidence type="ECO:0000313" key="2">
    <source>
        <dbReference type="EMBL" id="SJN09001.1"/>
    </source>
</evidence>
<dbReference type="InterPro" id="IPR003959">
    <property type="entry name" value="ATPase_AAA_core"/>
</dbReference>